<dbReference type="RefSeq" id="WP_175403230.1">
    <property type="nucleotide sequence ID" value="NZ_CP065749.1"/>
</dbReference>
<dbReference type="AlphaFoldDB" id="A0A1H3N9U0"/>
<sequence>MKPQQSSASPKRSVPRIISLAEYLAIHQDYRTVWTTERTDLPNWERDRHNYVGKRTLLREGGLEIEGISFIIKEEDSGWYEIHGDNGQHARQQGLKEALQVASGFVAMPSQYKAHYEALLRDTGAAAWSYGFCTVGVQLVSALR</sequence>
<reference evidence="1 4" key="2">
    <citation type="submission" date="2020-12" db="EMBL/GenBank/DDBJ databases">
        <title>FDA dAtabase for Regulatory Grade micrObial Sequences (FDA-ARGOS): Supporting development and validation of Infectious Disease Dx tests.</title>
        <authorList>
            <person name="Sproer C."/>
            <person name="Gronow S."/>
            <person name="Severitt S."/>
            <person name="Schroder I."/>
            <person name="Tallon L."/>
            <person name="Sadzewicz L."/>
            <person name="Zhao X."/>
            <person name="Boylan J."/>
            <person name="Ott S."/>
            <person name="Bowen H."/>
            <person name="Vavikolanu K."/>
            <person name="Mehta A."/>
            <person name="Aluvathingal J."/>
            <person name="Nadendla S."/>
            <person name="Lowell S."/>
            <person name="Myers T."/>
            <person name="Yan Y."/>
            <person name="Sichtig H."/>
        </authorList>
    </citation>
    <scope>NUCLEOTIDE SEQUENCE [LARGE SCALE GENOMIC DNA]</scope>
    <source>
        <strain evidence="1 4">FDAARGOS_890</strain>
        <plasmid evidence="1 4">unnamed</plasmid>
    </source>
</reference>
<evidence type="ECO:0000313" key="3">
    <source>
        <dbReference type="Proteomes" id="UP000183417"/>
    </source>
</evidence>
<organism evidence="2 3">
    <name type="scientific">Delftia lacustris</name>
    <dbReference type="NCBI Taxonomy" id="558537"/>
    <lineage>
        <taxon>Bacteria</taxon>
        <taxon>Pseudomonadati</taxon>
        <taxon>Pseudomonadota</taxon>
        <taxon>Betaproteobacteria</taxon>
        <taxon>Burkholderiales</taxon>
        <taxon>Comamonadaceae</taxon>
        <taxon>Delftia</taxon>
    </lineage>
</organism>
<dbReference type="KEGG" id="dla:I6G47_32405"/>
<keyword evidence="4" id="KW-1185">Reference proteome</keyword>
<gene>
    <name evidence="1" type="ORF">I6G47_32405</name>
    <name evidence="2" type="ORF">SAMN05421547_108232</name>
</gene>
<dbReference type="Proteomes" id="UP000183417">
    <property type="component" value="Unassembled WGS sequence"/>
</dbReference>
<evidence type="ECO:0000313" key="4">
    <source>
        <dbReference type="Proteomes" id="UP000595064"/>
    </source>
</evidence>
<evidence type="ECO:0000313" key="2">
    <source>
        <dbReference type="EMBL" id="SDY85440.1"/>
    </source>
</evidence>
<name>A0A1H3N9U0_9BURK</name>
<dbReference type="Proteomes" id="UP000595064">
    <property type="component" value="Plasmid unnamed"/>
</dbReference>
<accession>A0A1H3N9U0</accession>
<geneLocation type="plasmid" evidence="1 4">
    <name>unnamed</name>
</geneLocation>
<reference evidence="2 3" key="1">
    <citation type="submission" date="2016-10" db="EMBL/GenBank/DDBJ databases">
        <authorList>
            <person name="de Groot N.N."/>
        </authorList>
    </citation>
    <scope>NUCLEOTIDE SEQUENCE [LARGE SCALE GENOMIC DNA]</scope>
    <source>
        <strain evidence="2 3">LMG 24775</strain>
    </source>
</reference>
<dbReference type="EMBL" id="FNPE01000008">
    <property type="protein sequence ID" value="SDY85440.1"/>
    <property type="molecule type" value="Genomic_DNA"/>
</dbReference>
<dbReference type="EMBL" id="CP065749">
    <property type="protein sequence ID" value="QPS84857.1"/>
    <property type="molecule type" value="Genomic_DNA"/>
</dbReference>
<dbReference type="GeneID" id="94689056"/>
<proteinExistence type="predicted"/>
<protein>
    <submittedName>
        <fullName evidence="2">Uncharacterized protein</fullName>
    </submittedName>
</protein>
<keyword evidence="1" id="KW-0614">Plasmid</keyword>
<evidence type="ECO:0000313" key="1">
    <source>
        <dbReference type="EMBL" id="QPS84857.1"/>
    </source>
</evidence>